<gene>
    <name evidence="2" type="ordered locus">CBUD_A0011</name>
</gene>
<dbReference type="PROSITE" id="PS51257">
    <property type="entry name" value="PROKAR_LIPOPROTEIN"/>
    <property type="match status" value="1"/>
</dbReference>
<accession>A9KH42</accession>
<proteinExistence type="predicted"/>
<dbReference type="KEGG" id="cbd:CBUD_A0011"/>
<keyword evidence="1" id="KW-0732">Signal</keyword>
<name>A9KH42_COXBN</name>
<feature type="signal peptide" evidence="1">
    <location>
        <begin position="1"/>
        <end position="22"/>
    </location>
</feature>
<reference evidence="2 3" key="1">
    <citation type="journal article" date="2009" name="Infect. Immun.">
        <title>Comparative genomics reveal extensive transposon-mediated genomic plasticity and diversity among potential effector proteins within the genus Coxiella.</title>
        <authorList>
            <person name="Beare P.A."/>
            <person name="Unsworth N."/>
            <person name="Andoh M."/>
            <person name="Voth D.E."/>
            <person name="Omsland A."/>
            <person name="Gilk S.D."/>
            <person name="Williams K.P."/>
            <person name="Sobral B.W."/>
            <person name="Kupko J.J.III."/>
            <person name="Porcella S.F."/>
            <person name="Samuel J.E."/>
            <person name="Heinzen R.A."/>
        </authorList>
    </citation>
    <scope>NUCLEOTIDE SEQUENCE [LARGE SCALE GENOMIC DNA]</scope>
    <source>
        <strain evidence="2 3">Dugway 5J108-111</strain>
        <plasmid evidence="3">pQpDG</plasmid>
    </source>
</reference>
<evidence type="ECO:0000313" key="2">
    <source>
        <dbReference type="EMBL" id="ABS78540.1"/>
    </source>
</evidence>
<dbReference type="AlphaFoldDB" id="A9KH42"/>
<sequence>MKRLLSALLGFSIACSCVSVYAHTIQLGSADRIHTTIIQTGVKKTVSVRVAFYAGKDCQHLGSVPYFSSSAPYSNNDDFWLGNIYPKVPLGYTCGVLKFSSSVGKGEDRFALLSNGHDRYIATYPKSATVVLRK</sequence>
<dbReference type="EMBL" id="CP000735">
    <property type="protein sequence ID" value="ABS78540.1"/>
    <property type="molecule type" value="Genomic_DNA"/>
</dbReference>
<geneLocation type="plasmid" evidence="2 3">
    <name>pQpDG</name>
</geneLocation>
<protein>
    <submittedName>
        <fullName evidence="2">Uncharacterized protein</fullName>
    </submittedName>
</protein>
<evidence type="ECO:0000313" key="3">
    <source>
        <dbReference type="Proteomes" id="UP000008555"/>
    </source>
</evidence>
<organism evidence="2 3">
    <name type="scientific">Coxiella burnetii (strain Dugway 5J108-111)</name>
    <dbReference type="NCBI Taxonomy" id="434922"/>
    <lineage>
        <taxon>Bacteria</taxon>
        <taxon>Pseudomonadati</taxon>
        <taxon>Pseudomonadota</taxon>
        <taxon>Gammaproteobacteria</taxon>
        <taxon>Legionellales</taxon>
        <taxon>Coxiellaceae</taxon>
        <taxon>Coxiella</taxon>
    </lineage>
</organism>
<keyword evidence="2" id="KW-0614">Plasmid</keyword>
<dbReference type="RefSeq" id="WP_011996313.1">
    <property type="nucleotide sequence ID" value="NC_009726.1"/>
</dbReference>
<evidence type="ECO:0000256" key="1">
    <source>
        <dbReference type="SAM" id="SignalP"/>
    </source>
</evidence>
<feature type="chain" id="PRO_5002737000" evidence="1">
    <location>
        <begin position="23"/>
        <end position="134"/>
    </location>
</feature>
<dbReference type="HOGENOM" id="CLU_1892718_0_0_6"/>
<dbReference type="Proteomes" id="UP000008555">
    <property type="component" value="Plasmid pQpDG"/>
</dbReference>